<feature type="domain" description="RNA polymerase alpha subunit C-terminal" evidence="5">
    <location>
        <begin position="371"/>
        <end position="429"/>
    </location>
</feature>
<evidence type="ECO:0000256" key="4">
    <source>
        <dbReference type="SAM" id="Coils"/>
    </source>
</evidence>
<dbReference type="PANTHER" id="PTHR45586:SF1">
    <property type="entry name" value="LIPOPOLYSACCHARIDE ASSEMBLY PROTEIN B"/>
    <property type="match status" value="1"/>
</dbReference>
<feature type="coiled-coil region" evidence="4">
    <location>
        <begin position="29"/>
        <end position="56"/>
    </location>
</feature>
<proteinExistence type="predicted"/>
<dbReference type="Pfam" id="PF03118">
    <property type="entry name" value="RNA_pol_A_CTD"/>
    <property type="match status" value="2"/>
</dbReference>
<protein>
    <submittedName>
        <fullName evidence="6">Putative RNA polymerase alpha subunit</fullName>
    </submittedName>
</protein>
<feature type="repeat" description="TPR" evidence="3">
    <location>
        <begin position="192"/>
        <end position="225"/>
    </location>
</feature>
<evidence type="ECO:0000256" key="3">
    <source>
        <dbReference type="PROSITE-ProRule" id="PRU00339"/>
    </source>
</evidence>
<dbReference type="PROSITE" id="PS50005">
    <property type="entry name" value="TPR"/>
    <property type="match status" value="4"/>
</dbReference>
<dbReference type="InterPro" id="IPR011990">
    <property type="entry name" value="TPR-like_helical_dom_sf"/>
</dbReference>
<dbReference type="GO" id="GO:0003677">
    <property type="term" value="F:DNA binding"/>
    <property type="evidence" value="ECO:0007669"/>
    <property type="project" value="InterPro"/>
</dbReference>
<comment type="caution">
    <text evidence="6">The sequence shown here is derived from an EMBL/GenBank/DDBJ whole genome shotgun (WGS) entry which is preliminary data.</text>
</comment>
<dbReference type="eggNOG" id="COG0202">
    <property type="taxonomic scope" value="Bacteria"/>
</dbReference>
<dbReference type="GO" id="GO:0006351">
    <property type="term" value="P:DNA-templated transcription"/>
    <property type="evidence" value="ECO:0007669"/>
    <property type="project" value="InterPro"/>
</dbReference>
<reference evidence="6 7" key="1">
    <citation type="submission" date="2014-10" db="EMBL/GenBank/DDBJ databases">
        <title>Draft genome of anammox bacterium scalindua brodae, obtained using differential coverage binning of sequence data from two enrichment reactors.</title>
        <authorList>
            <person name="Speth D.R."/>
            <person name="Russ L."/>
            <person name="Kartal B."/>
            <person name="Op den Camp H.J."/>
            <person name="Dutilh B.E."/>
            <person name="Jetten M.S."/>
        </authorList>
    </citation>
    <scope>NUCLEOTIDE SEQUENCE [LARGE SCALE GENOMIC DNA]</scope>
    <source>
        <strain evidence="6">RU1</strain>
    </source>
</reference>
<dbReference type="GO" id="GO:0003899">
    <property type="term" value="F:DNA-directed RNA polymerase activity"/>
    <property type="evidence" value="ECO:0007669"/>
    <property type="project" value="InterPro"/>
</dbReference>
<accession>A0A0B0EE74</accession>
<feature type="repeat" description="TPR" evidence="3">
    <location>
        <begin position="158"/>
        <end position="191"/>
    </location>
</feature>
<keyword evidence="1" id="KW-0677">Repeat</keyword>
<dbReference type="Gene3D" id="1.25.40.10">
    <property type="entry name" value="Tetratricopeptide repeat domain"/>
    <property type="match status" value="1"/>
</dbReference>
<dbReference type="eggNOG" id="COG0457">
    <property type="taxonomic scope" value="Bacteria"/>
</dbReference>
<sequence length="448" mass="50925">MVSNELDLNETLLTEPLTRENIFSLKNQIYTSKANYEKLENKIKELRASISSEQDSSVTKKNSLILGICLWISGNVEEAFDVLAGFRSDKVASYFLGKCYQEREEYEKAIECFESSKQANGDDFEIELNIAETQRLSGDPQSALKMIQKLSKGHDDNANLHYQWAHCLDNLGEYDEALTHYNRTLEIDPNHASSLFRLAYYYDLSGEDEKALEYYEKCVETVPLYTNAMINLGLLYEDNDNYEKAISCFYAVLRSYPNHKTAKLFLKDAEAGLNMRYDDDKVKKHDKEIEVLNIPISDFELSVRSKNCLERMGIITLDDLTKVTEYELLSYKNFGETSLTEIKHILNQKGLRLGQAVESDLFIDSDGGVEDNEQSKTISEIELSDECRNAIQEMGIGSISDLASKTETELLEQDGFTQAFVDEINNQLDTLGLKLHSGNNVGQDFDAI</sequence>
<dbReference type="AlphaFoldDB" id="A0A0B0EE74"/>
<dbReference type="PANTHER" id="PTHR45586">
    <property type="entry name" value="TPR REPEAT-CONTAINING PROTEIN PA4667"/>
    <property type="match status" value="1"/>
</dbReference>
<dbReference type="EMBL" id="JRYO01000227">
    <property type="protein sequence ID" value="KHE90909.1"/>
    <property type="molecule type" value="Genomic_DNA"/>
</dbReference>
<dbReference type="PATRIC" id="fig|237368.3.peg.3621"/>
<dbReference type="InterPro" id="IPR051012">
    <property type="entry name" value="CellSynth/LPSAsmb/PSIAsmb"/>
</dbReference>
<evidence type="ECO:0000259" key="5">
    <source>
        <dbReference type="Pfam" id="PF03118"/>
    </source>
</evidence>
<dbReference type="SUPFAM" id="SSF47789">
    <property type="entry name" value="C-terminal domain of RNA polymerase alpha subunit"/>
    <property type="match status" value="2"/>
</dbReference>
<dbReference type="InterPro" id="IPR019734">
    <property type="entry name" value="TPR_rpt"/>
</dbReference>
<keyword evidence="2 3" id="KW-0802">TPR repeat</keyword>
<dbReference type="PROSITE" id="PS50293">
    <property type="entry name" value="TPR_REGION"/>
    <property type="match status" value="1"/>
</dbReference>
<evidence type="ECO:0000313" key="7">
    <source>
        <dbReference type="Proteomes" id="UP000030652"/>
    </source>
</evidence>
<dbReference type="Pfam" id="PF13181">
    <property type="entry name" value="TPR_8"/>
    <property type="match status" value="2"/>
</dbReference>
<evidence type="ECO:0000313" key="6">
    <source>
        <dbReference type="EMBL" id="KHE90909.1"/>
    </source>
</evidence>
<name>A0A0B0EE74_9BACT</name>
<gene>
    <name evidence="6" type="ORF">SCABRO_03354</name>
</gene>
<dbReference type="SUPFAM" id="SSF48452">
    <property type="entry name" value="TPR-like"/>
    <property type="match status" value="2"/>
</dbReference>
<feature type="domain" description="RNA polymerase alpha subunit C-terminal" evidence="5">
    <location>
        <begin position="285"/>
        <end position="347"/>
    </location>
</feature>
<feature type="repeat" description="TPR" evidence="3">
    <location>
        <begin position="90"/>
        <end position="123"/>
    </location>
</feature>
<dbReference type="Pfam" id="PF13424">
    <property type="entry name" value="TPR_12"/>
    <property type="match status" value="1"/>
</dbReference>
<dbReference type="InterPro" id="IPR011260">
    <property type="entry name" value="RNAP_asu_C"/>
</dbReference>
<keyword evidence="4" id="KW-0175">Coiled coil</keyword>
<dbReference type="SMART" id="SM00028">
    <property type="entry name" value="TPR"/>
    <property type="match status" value="5"/>
</dbReference>
<feature type="repeat" description="TPR" evidence="3">
    <location>
        <begin position="226"/>
        <end position="259"/>
    </location>
</feature>
<dbReference type="Proteomes" id="UP000030652">
    <property type="component" value="Unassembled WGS sequence"/>
</dbReference>
<evidence type="ECO:0000256" key="1">
    <source>
        <dbReference type="ARBA" id="ARBA00022737"/>
    </source>
</evidence>
<dbReference type="Gene3D" id="1.10.150.20">
    <property type="entry name" value="5' to 3' exonuclease, C-terminal subdomain"/>
    <property type="match status" value="2"/>
</dbReference>
<organism evidence="6 7">
    <name type="scientific">Candidatus Scalindua brodae</name>
    <dbReference type="NCBI Taxonomy" id="237368"/>
    <lineage>
        <taxon>Bacteria</taxon>
        <taxon>Pseudomonadati</taxon>
        <taxon>Planctomycetota</taxon>
        <taxon>Candidatus Brocadiia</taxon>
        <taxon>Candidatus Brocadiales</taxon>
        <taxon>Candidatus Scalinduaceae</taxon>
        <taxon>Candidatus Scalindua</taxon>
    </lineage>
</organism>
<evidence type="ECO:0000256" key="2">
    <source>
        <dbReference type="ARBA" id="ARBA00022803"/>
    </source>
</evidence>